<keyword evidence="3" id="KW-1185">Reference proteome</keyword>
<gene>
    <name evidence="2" type="ORF">BaRGS_00014024</name>
</gene>
<feature type="compositionally biased region" description="Polar residues" evidence="1">
    <location>
        <begin position="8"/>
        <end position="25"/>
    </location>
</feature>
<accession>A0ABD0L5P2</accession>
<dbReference type="EMBL" id="JACVVK020000081">
    <property type="protein sequence ID" value="KAK7494626.1"/>
    <property type="molecule type" value="Genomic_DNA"/>
</dbReference>
<organism evidence="2 3">
    <name type="scientific">Batillaria attramentaria</name>
    <dbReference type="NCBI Taxonomy" id="370345"/>
    <lineage>
        <taxon>Eukaryota</taxon>
        <taxon>Metazoa</taxon>
        <taxon>Spiralia</taxon>
        <taxon>Lophotrochozoa</taxon>
        <taxon>Mollusca</taxon>
        <taxon>Gastropoda</taxon>
        <taxon>Caenogastropoda</taxon>
        <taxon>Sorbeoconcha</taxon>
        <taxon>Cerithioidea</taxon>
        <taxon>Batillariidae</taxon>
        <taxon>Batillaria</taxon>
    </lineage>
</organism>
<evidence type="ECO:0000313" key="2">
    <source>
        <dbReference type="EMBL" id="KAK7494626.1"/>
    </source>
</evidence>
<feature type="region of interest" description="Disordered" evidence="1">
    <location>
        <begin position="1"/>
        <end position="25"/>
    </location>
</feature>
<comment type="caution">
    <text evidence="2">The sequence shown here is derived from an EMBL/GenBank/DDBJ whole genome shotgun (WGS) entry which is preliminary data.</text>
</comment>
<dbReference type="AlphaFoldDB" id="A0ABD0L5P2"/>
<name>A0ABD0L5P2_9CAEN</name>
<dbReference type="Proteomes" id="UP001519460">
    <property type="component" value="Unassembled WGS sequence"/>
</dbReference>
<reference evidence="2 3" key="1">
    <citation type="journal article" date="2023" name="Sci. Data">
        <title>Genome assembly of the Korean intertidal mud-creeper Batillaria attramentaria.</title>
        <authorList>
            <person name="Patra A.K."/>
            <person name="Ho P.T."/>
            <person name="Jun S."/>
            <person name="Lee S.J."/>
            <person name="Kim Y."/>
            <person name="Won Y.J."/>
        </authorList>
    </citation>
    <scope>NUCLEOTIDE SEQUENCE [LARGE SCALE GENOMIC DNA]</scope>
    <source>
        <strain evidence="2">Wonlab-2016</strain>
    </source>
</reference>
<sequence length="95" mass="10507">MSGGGGTATTPSLQPEFQTSQRLSEFPSMTQCQGPVYLRMFVMRYTACEPSLTPDRQTGKDQVTLSLREVIVCQCRYPGWAAVSPTAVITFHCRN</sequence>
<proteinExistence type="predicted"/>
<evidence type="ECO:0000313" key="3">
    <source>
        <dbReference type="Proteomes" id="UP001519460"/>
    </source>
</evidence>
<protein>
    <submittedName>
        <fullName evidence="2">Uncharacterized protein</fullName>
    </submittedName>
</protein>
<evidence type="ECO:0000256" key="1">
    <source>
        <dbReference type="SAM" id="MobiDB-lite"/>
    </source>
</evidence>